<keyword evidence="2" id="KW-1185">Reference proteome</keyword>
<gene>
    <name evidence="1" type="ORF">G2W53_014438</name>
</gene>
<evidence type="ECO:0000313" key="2">
    <source>
        <dbReference type="Proteomes" id="UP000634136"/>
    </source>
</evidence>
<name>A0A834WTI3_9FABA</name>
<proteinExistence type="predicted"/>
<dbReference type="EMBL" id="JAAIUW010000005">
    <property type="protein sequence ID" value="KAF7832105.1"/>
    <property type="molecule type" value="Genomic_DNA"/>
</dbReference>
<accession>A0A834WTI3</accession>
<sequence>MKDRESGFFVEELEVDFPRRTDASVLEVVFESGFCCFIEKQFWLLRDFSGGCGCFSLNYSFGCHAQTVKTEGLRTSEENWLFDLGFEDPFLKAKRDGLQDLIGDASEA</sequence>
<comment type="caution">
    <text evidence="1">The sequence shown here is derived from an EMBL/GenBank/DDBJ whole genome shotgun (WGS) entry which is preliminary data.</text>
</comment>
<dbReference type="Proteomes" id="UP000634136">
    <property type="component" value="Unassembled WGS sequence"/>
</dbReference>
<dbReference type="AlphaFoldDB" id="A0A834WTI3"/>
<organism evidence="1 2">
    <name type="scientific">Senna tora</name>
    <dbReference type="NCBI Taxonomy" id="362788"/>
    <lineage>
        <taxon>Eukaryota</taxon>
        <taxon>Viridiplantae</taxon>
        <taxon>Streptophyta</taxon>
        <taxon>Embryophyta</taxon>
        <taxon>Tracheophyta</taxon>
        <taxon>Spermatophyta</taxon>
        <taxon>Magnoliopsida</taxon>
        <taxon>eudicotyledons</taxon>
        <taxon>Gunneridae</taxon>
        <taxon>Pentapetalae</taxon>
        <taxon>rosids</taxon>
        <taxon>fabids</taxon>
        <taxon>Fabales</taxon>
        <taxon>Fabaceae</taxon>
        <taxon>Caesalpinioideae</taxon>
        <taxon>Cassia clade</taxon>
        <taxon>Senna</taxon>
    </lineage>
</organism>
<evidence type="ECO:0000313" key="1">
    <source>
        <dbReference type="EMBL" id="KAF7832105.1"/>
    </source>
</evidence>
<reference evidence="1" key="1">
    <citation type="submission" date="2020-09" db="EMBL/GenBank/DDBJ databases">
        <title>Genome-Enabled Discovery of Anthraquinone Biosynthesis in Senna tora.</title>
        <authorList>
            <person name="Kang S.-H."/>
            <person name="Pandey R.P."/>
            <person name="Lee C.-M."/>
            <person name="Sim J.-S."/>
            <person name="Jeong J.-T."/>
            <person name="Choi B.-S."/>
            <person name="Jung M."/>
            <person name="Ginzburg D."/>
            <person name="Zhao K."/>
            <person name="Won S.Y."/>
            <person name="Oh T.-J."/>
            <person name="Yu Y."/>
            <person name="Kim N.-H."/>
            <person name="Lee O.R."/>
            <person name="Lee T.-H."/>
            <person name="Bashyal P."/>
            <person name="Kim T.-S."/>
            <person name="Lee W.-H."/>
            <person name="Kawkins C."/>
            <person name="Kim C.-K."/>
            <person name="Kim J.S."/>
            <person name="Ahn B.O."/>
            <person name="Rhee S.Y."/>
            <person name="Sohng J.K."/>
        </authorList>
    </citation>
    <scope>NUCLEOTIDE SEQUENCE</scope>
    <source>
        <tissue evidence="1">Leaf</tissue>
    </source>
</reference>
<protein>
    <submittedName>
        <fullName evidence="1">Uncharacterized protein</fullName>
    </submittedName>
</protein>